<comment type="caution">
    <text evidence="2">The sequence shown here is derived from an EMBL/GenBank/DDBJ whole genome shotgun (WGS) entry which is preliminary data.</text>
</comment>
<reference evidence="2 3" key="1">
    <citation type="submission" date="2023-04" db="EMBL/GenBank/DDBJ databases">
        <title>A novel bacteria isolated from coastal sediment.</title>
        <authorList>
            <person name="Liu X.-J."/>
            <person name="Du Z.-J."/>
        </authorList>
    </citation>
    <scope>NUCLEOTIDE SEQUENCE [LARGE SCALE GENOMIC DNA]</scope>
    <source>
        <strain evidence="2 3">SDUM461004</strain>
    </source>
</reference>
<dbReference type="RefSeq" id="WP_308986705.1">
    <property type="nucleotide sequence ID" value="NZ_JARXIC010000057.1"/>
</dbReference>
<dbReference type="InterPro" id="IPR029455">
    <property type="entry name" value="GHL15"/>
</dbReference>
<dbReference type="SUPFAM" id="SSF51445">
    <property type="entry name" value="(Trans)glycosidases"/>
    <property type="match status" value="1"/>
</dbReference>
<sequence length="373" mass="42006">MKKLLKISLALLLPSSVLVSAAHNVPFDWDTVPVYAHLANMSDDFTPEQLDFLAENFDLITIEKGHAKRKHGSTEKGFALAVDEIKKRNPDAKVLFYWNSSIKIGGYDAIDDFPQDGELLSKDGELLRIFSSTFSDLSQPEVQRWWSDTASRAVHELGADGVFIDAIGKFSNHRRRKVLTPEKVEALNNGLCAMVEETRRQVGSSSILIQNGVSMDPENVGARLLQVTDGAMKEHFVSAKPGKKEALAEDIEVLQTLAKSGKLLVIKAWPGFDWRDKEIMQKSREERIQMAREAITFPLACYLLVAQPYSYFCYTWSYQGNDTGTFVTYPEFDKPLGPPQGDAQRDGWKYTRDFAHASVFVDLETWSASIDWK</sequence>
<dbReference type="EMBL" id="JARXIC010000057">
    <property type="protein sequence ID" value="MDQ8196269.1"/>
    <property type="molecule type" value="Genomic_DNA"/>
</dbReference>
<dbReference type="InterPro" id="IPR013785">
    <property type="entry name" value="Aldolase_TIM"/>
</dbReference>
<dbReference type="GO" id="GO:0016787">
    <property type="term" value="F:hydrolase activity"/>
    <property type="evidence" value="ECO:0007669"/>
    <property type="project" value="UniProtKB-KW"/>
</dbReference>
<evidence type="ECO:0000313" key="3">
    <source>
        <dbReference type="Proteomes" id="UP001243717"/>
    </source>
</evidence>
<keyword evidence="2" id="KW-0378">Hydrolase</keyword>
<name>A0ABU1AN88_9BACT</name>
<proteinExistence type="predicted"/>
<dbReference type="Proteomes" id="UP001243717">
    <property type="component" value="Unassembled WGS sequence"/>
</dbReference>
<keyword evidence="1" id="KW-0732">Signal</keyword>
<organism evidence="2 3">
    <name type="scientific">Thalassobacterium sedimentorum</name>
    <dbReference type="NCBI Taxonomy" id="3041258"/>
    <lineage>
        <taxon>Bacteria</taxon>
        <taxon>Pseudomonadati</taxon>
        <taxon>Verrucomicrobiota</taxon>
        <taxon>Opitutia</taxon>
        <taxon>Puniceicoccales</taxon>
        <taxon>Coraliomargaritaceae</taxon>
        <taxon>Thalassobacterium</taxon>
    </lineage>
</organism>
<dbReference type="Gene3D" id="3.20.20.70">
    <property type="entry name" value="Aldolase class I"/>
    <property type="match status" value="1"/>
</dbReference>
<feature type="chain" id="PRO_5045331899" evidence="1">
    <location>
        <begin position="22"/>
        <end position="373"/>
    </location>
</feature>
<dbReference type="InterPro" id="IPR017853">
    <property type="entry name" value="GH"/>
</dbReference>
<feature type="signal peptide" evidence="1">
    <location>
        <begin position="1"/>
        <end position="21"/>
    </location>
</feature>
<dbReference type="Pfam" id="PF14885">
    <property type="entry name" value="GHL15"/>
    <property type="match status" value="1"/>
</dbReference>
<evidence type="ECO:0000256" key="1">
    <source>
        <dbReference type="SAM" id="SignalP"/>
    </source>
</evidence>
<gene>
    <name evidence="2" type="ORF">QEH59_17675</name>
</gene>
<accession>A0ABU1AN88</accession>
<keyword evidence="3" id="KW-1185">Reference proteome</keyword>
<protein>
    <submittedName>
        <fullName evidence="2">Glycoside hydrolase</fullName>
    </submittedName>
</protein>
<evidence type="ECO:0000313" key="2">
    <source>
        <dbReference type="EMBL" id="MDQ8196269.1"/>
    </source>
</evidence>